<keyword evidence="1" id="KW-0472">Membrane</keyword>
<comment type="caution">
    <text evidence="2">The sequence shown here is derived from an EMBL/GenBank/DDBJ whole genome shotgun (WGS) entry which is preliminary data.</text>
</comment>
<sequence length="433" mass="49149">MKNTRNIVIWIWVVAILFLTTLTYNLLQNNDQYKYFTGLGSHISISPDDSAIAFSYFINGKEAIYTSNIDGTNIKRVTGTDSERYHEPKFSADGKKSLYLSENSTGIQSIHIINLDGTDSVKLTDNKSHVEQAIFSPSGDTIYYTAISAKDFGKGDEHIAEDGYDLFSLSLKDGKQKQLTDKDYFSMDSLFISKNGNTIFYTEFDGEYEKLQSLVLNDSVERLHIPKQSSHNIYNVQLSADESKLVYIDVSKQSTGSLYEYELFLTDLKTKNTEQLTKLKKSISSPVFFHHNNKIAFLKQMNWPSDPAEYDLNVINTDDHKIKTVPLKIENEEKNLFFIKTLDRILSNTYTIIGLYLLLLGLLTVYFHKRSRKAFLPGIISISIAILAFISSFIVSAITNPWIGIAIGMIALPLFICSIIILAFAFFFKRFAK</sequence>
<dbReference type="EMBL" id="JARTFS010000008">
    <property type="protein sequence ID" value="MED4401997.1"/>
    <property type="molecule type" value="Genomic_DNA"/>
</dbReference>
<dbReference type="SUPFAM" id="SSF69304">
    <property type="entry name" value="Tricorn protease N-terminal domain"/>
    <property type="match status" value="1"/>
</dbReference>
<gene>
    <name evidence="2" type="ORF">P9271_11775</name>
</gene>
<name>A0ABU6NXZ7_9BACI</name>
<evidence type="ECO:0008006" key="4">
    <source>
        <dbReference type="Google" id="ProtNLM"/>
    </source>
</evidence>
<protein>
    <recommendedName>
        <fullName evidence="4">DUF5050 domain-containing protein</fullName>
    </recommendedName>
</protein>
<keyword evidence="1" id="KW-0812">Transmembrane</keyword>
<feature type="transmembrane region" description="Helical" evidence="1">
    <location>
        <begin position="374"/>
        <end position="396"/>
    </location>
</feature>
<evidence type="ECO:0000313" key="3">
    <source>
        <dbReference type="Proteomes" id="UP001342826"/>
    </source>
</evidence>
<feature type="transmembrane region" description="Helical" evidence="1">
    <location>
        <begin position="349"/>
        <end position="367"/>
    </location>
</feature>
<dbReference type="PANTHER" id="PTHR36842:SF1">
    <property type="entry name" value="PROTEIN TOLB"/>
    <property type="match status" value="1"/>
</dbReference>
<evidence type="ECO:0000313" key="2">
    <source>
        <dbReference type="EMBL" id="MED4401997.1"/>
    </source>
</evidence>
<reference evidence="2 3" key="1">
    <citation type="submission" date="2023-03" db="EMBL/GenBank/DDBJ databases">
        <title>Bacillus Genome Sequencing.</title>
        <authorList>
            <person name="Dunlap C."/>
        </authorList>
    </citation>
    <scope>NUCLEOTIDE SEQUENCE [LARGE SCALE GENOMIC DNA]</scope>
    <source>
        <strain evidence="2 3">NRS-1717</strain>
    </source>
</reference>
<dbReference type="RefSeq" id="WP_066228843.1">
    <property type="nucleotide sequence ID" value="NZ_JARTFQ010000002.1"/>
</dbReference>
<evidence type="ECO:0000256" key="1">
    <source>
        <dbReference type="SAM" id="Phobius"/>
    </source>
</evidence>
<dbReference type="Proteomes" id="UP001342826">
    <property type="component" value="Unassembled WGS sequence"/>
</dbReference>
<accession>A0ABU6NXZ7</accession>
<organism evidence="2 3">
    <name type="scientific">Metabacillus fastidiosus</name>
    <dbReference type="NCBI Taxonomy" id="1458"/>
    <lineage>
        <taxon>Bacteria</taxon>
        <taxon>Bacillati</taxon>
        <taxon>Bacillota</taxon>
        <taxon>Bacilli</taxon>
        <taxon>Bacillales</taxon>
        <taxon>Bacillaceae</taxon>
        <taxon>Metabacillus</taxon>
    </lineage>
</organism>
<proteinExistence type="predicted"/>
<dbReference type="Gene3D" id="2.120.10.30">
    <property type="entry name" value="TolB, C-terminal domain"/>
    <property type="match status" value="2"/>
</dbReference>
<feature type="transmembrane region" description="Helical" evidence="1">
    <location>
        <begin position="7"/>
        <end position="27"/>
    </location>
</feature>
<feature type="transmembrane region" description="Helical" evidence="1">
    <location>
        <begin position="402"/>
        <end position="428"/>
    </location>
</feature>
<dbReference type="GeneID" id="301140952"/>
<dbReference type="PANTHER" id="PTHR36842">
    <property type="entry name" value="PROTEIN TOLB HOMOLOG"/>
    <property type="match status" value="1"/>
</dbReference>
<keyword evidence="3" id="KW-1185">Reference proteome</keyword>
<dbReference type="InterPro" id="IPR011042">
    <property type="entry name" value="6-blade_b-propeller_TolB-like"/>
</dbReference>
<keyword evidence="1" id="KW-1133">Transmembrane helix</keyword>